<dbReference type="InterPro" id="IPR026444">
    <property type="entry name" value="Secre_tail"/>
</dbReference>
<evidence type="ECO:0000313" key="3">
    <source>
        <dbReference type="EMBL" id="GAL63303.1"/>
    </source>
</evidence>
<keyword evidence="1" id="KW-0732">Signal</keyword>
<evidence type="ECO:0000313" key="4">
    <source>
        <dbReference type="Proteomes" id="UP000029644"/>
    </source>
</evidence>
<evidence type="ECO:0000259" key="2">
    <source>
        <dbReference type="Pfam" id="PF18962"/>
    </source>
</evidence>
<proteinExistence type="predicted"/>
<dbReference type="OrthoDB" id="657352at2"/>
<reference evidence="3 4" key="1">
    <citation type="journal article" date="2014" name="Genome Announc.">
        <title>Draft Genome Sequences of Marine Flavobacterium Algibacter lectus Strains SS8 and NR4.</title>
        <authorList>
            <person name="Takatani N."/>
            <person name="Nakanishi M."/>
            <person name="Meirelles P."/>
            <person name="Mino S."/>
            <person name="Suda W."/>
            <person name="Oshima K."/>
            <person name="Hattori M."/>
            <person name="Ohkuma M."/>
            <person name="Hosokawa M."/>
            <person name="Miyashita K."/>
            <person name="Thompson F.L."/>
            <person name="Niwa A."/>
            <person name="Sawabe T."/>
            <person name="Sawabe T."/>
        </authorList>
    </citation>
    <scope>NUCLEOTIDE SEQUENCE [LARGE SCALE GENOMIC DNA]</scope>
    <source>
        <strain evidence="3 4">JCM 19300</strain>
    </source>
</reference>
<dbReference type="AlphaFoldDB" id="A0A090VGV1"/>
<organism evidence="3 4">
    <name type="scientific">Algibacter lectus</name>
    <dbReference type="NCBI Taxonomy" id="221126"/>
    <lineage>
        <taxon>Bacteria</taxon>
        <taxon>Pseudomonadati</taxon>
        <taxon>Bacteroidota</taxon>
        <taxon>Flavobacteriia</taxon>
        <taxon>Flavobacteriales</taxon>
        <taxon>Flavobacteriaceae</taxon>
        <taxon>Algibacter</taxon>
    </lineage>
</organism>
<accession>A0A090VGV1</accession>
<protein>
    <recommendedName>
        <fullName evidence="2">Secretion system C-terminal sorting domain-containing protein</fullName>
    </recommendedName>
</protein>
<dbReference type="EMBL" id="BBNQ01000010">
    <property type="protein sequence ID" value="GAL63303.1"/>
    <property type="molecule type" value="Genomic_DNA"/>
</dbReference>
<sequence>MEALQLFGTPNEILDEVMAYDDTLVTNAIEQNTATQIFPNPFANKLTITGKNLLNKKVKLYSMLGRDISNAVEFISRSNNKVVLRINNLNSETYFLKVGNTTRMINKLER</sequence>
<dbReference type="Pfam" id="PF18962">
    <property type="entry name" value="Por_Secre_tail"/>
    <property type="match status" value="1"/>
</dbReference>
<dbReference type="RefSeq" id="WP_042505127.1">
    <property type="nucleotide sequence ID" value="NZ_BBNQ01000010.1"/>
</dbReference>
<name>A0A090VGV1_9FLAO</name>
<comment type="caution">
    <text evidence="3">The sequence shown here is derived from an EMBL/GenBank/DDBJ whole genome shotgun (WGS) entry which is preliminary data.</text>
</comment>
<gene>
    <name evidence="3" type="ORF">JCM19300_1325</name>
</gene>
<feature type="domain" description="Secretion system C-terminal sorting" evidence="2">
    <location>
        <begin position="37"/>
        <end position="106"/>
    </location>
</feature>
<dbReference type="NCBIfam" id="TIGR04183">
    <property type="entry name" value="Por_Secre_tail"/>
    <property type="match status" value="1"/>
</dbReference>
<dbReference type="Proteomes" id="UP000029644">
    <property type="component" value="Unassembled WGS sequence"/>
</dbReference>
<evidence type="ECO:0000256" key="1">
    <source>
        <dbReference type="ARBA" id="ARBA00022729"/>
    </source>
</evidence>